<dbReference type="AlphaFoldDB" id="A0A315XVI8"/>
<dbReference type="InterPro" id="IPR027417">
    <property type="entry name" value="P-loop_NTPase"/>
</dbReference>
<feature type="repeat" description="TPR" evidence="3">
    <location>
        <begin position="967"/>
        <end position="1000"/>
    </location>
</feature>
<dbReference type="InterPro" id="IPR057574">
    <property type="entry name" value="nSTAND_NTPase5_dom"/>
</dbReference>
<feature type="repeat" description="TPR" evidence="3">
    <location>
        <begin position="715"/>
        <end position="748"/>
    </location>
</feature>
<name>A0A315XVI8_RUMFL</name>
<proteinExistence type="predicted"/>
<evidence type="ECO:0000256" key="3">
    <source>
        <dbReference type="PROSITE-ProRule" id="PRU00339"/>
    </source>
</evidence>
<dbReference type="PRINTS" id="PR00381">
    <property type="entry name" value="KINESINLIGHT"/>
</dbReference>
<comment type="caution">
    <text evidence="5">The sequence shown here is derived from an EMBL/GenBank/DDBJ whole genome shotgun (WGS) entry which is preliminary data.</text>
</comment>
<protein>
    <submittedName>
        <fullName evidence="5">Tfp pilus assembly protein PilF</fullName>
    </submittedName>
</protein>
<feature type="repeat" description="TPR" evidence="3">
    <location>
        <begin position="925"/>
        <end position="958"/>
    </location>
</feature>
<keyword evidence="1" id="KW-0677">Repeat</keyword>
<dbReference type="Pfam" id="PF13424">
    <property type="entry name" value="TPR_12"/>
    <property type="match status" value="4"/>
</dbReference>
<dbReference type="Proteomes" id="UP000245720">
    <property type="component" value="Unassembled WGS sequence"/>
</dbReference>
<evidence type="ECO:0000313" key="5">
    <source>
        <dbReference type="EMBL" id="PWJ11207.1"/>
    </source>
</evidence>
<dbReference type="SMART" id="SM00671">
    <property type="entry name" value="SEL1"/>
    <property type="match status" value="5"/>
</dbReference>
<dbReference type="PROSITE" id="PS50293">
    <property type="entry name" value="TPR_REGION"/>
    <property type="match status" value="7"/>
</dbReference>
<evidence type="ECO:0000313" key="6">
    <source>
        <dbReference type="Proteomes" id="UP000245720"/>
    </source>
</evidence>
<dbReference type="EMBL" id="QGDI01000010">
    <property type="protein sequence ID" value="PWJ11207.1"/>
    <property type="molecule type" value="Genomic_DNA"/>
</dbReference>
<dbReference type="Pfam" id="PF25199">
    <property type="entry name" value="nSTAND_NTPase5"/>
    <property type="match status" value="1"/>
</dbReference>
<dbReference type="PROSITE" id="PS50005">
    <property type="entry name" value="TPR"/>
    <property type="match status" value="8"/>
</dbReference>
<dbReference type="Gene3D" id="1.25.40.10">
    <property type="entry name" value="Tetratricopeptide repeat domain"/>
    <property type="match status" value="3"/>
</dbReference>
<dbReference type="SUPFAM" id="SSF48452">
    <property type="entry name" value="TPR-like"/>
    <property type="match status" value="1"/>
</dbReference>
<gene>
    <name evidence="5" type="ORF">IE37_02430</name>
</gene>
<dbReference type="InterPro" id="IPR011990">
    <property type="entry name" value="TPR-like_helical_dom_sf"/>
</dbReference>
<dbReference type="SMART" id="SM00028">
    <property type="entry name" value="TPR"/>
    <property type="match status" value="8"/>
</dbReference>
<dbReference type="InterPro" id="IPR019734">
    <property type="entry name" value="TPR_rpt"/>
</dbReference>
<feature type="domain" description="Novel STAND NTPase 5" evidence="4">
    <location>
        <begin position="247"/>
        <end position="345"/>
    </location>
</feature>
<organism evidence="5 6">
    <name type="scientific">Ruminococcus flavefaciens</name>
    <dbReference type="NCBI Taxonomy" id="1265"/>
    <lineage>
        <taxon>Bacteria</taxon>
        <taxon>Bacillati</taxon>
        <taxon>Bacillota</taxon>
        <taxon>Clostridia</taxon>
        <taxon>Eubacteriales</taxon>
        <taxon>Oscillospiraceae</taxon>
        <taxon>Ruminococcus</taxon>
    </lineage>
</organism>
<feature type="repeat" description="TPR" evidence="3">
    <location>
        <begin position="673"/>
        <end position="706"/>
    </location>
</feature>
<dbReference type="SUPFAM" id="SSF52540">
    <property type="entry name" value="P-loop containing nucleoside triphosphate hydrolases"/>
    <property type="match status" value="1"/>
</dbReference>
<dbReference type="PANTHER" id="PTHR45641:SF1">
    <property type="entry name" value="AAA+ ATPASE DOMAIN-CONTAINING PROTEIN"/>
    <property type="match status" value="1"/>
</dbReference>
<dbReference type="InterPro" id="IPR006597">
    <property type="entry name" value="Sel1-like"/>
</dbReference>
<dbReference type="PANTHER" id="PTHR45641">
    <property type="entry name" value="TETRATRICOPEPTIDE REPEAT PROTEIN (AFU_ORTHOLOGUE AFUA_6G03870)"/>
    <property type="match status" value="1"/>
</dbReference>
<feature type="repeat" description="TPR" evidence="3">
    <location>
        <begin position="757"/>
        <end position="790"/>
    </location>
</feature>
<dbReference type="Gene3D" id="3.40.50.300">
    <property type="entry name" value="P-loop containing nucleotide triphosphate hydrolases"/>
    <property type="match status" value="1"/>
</dbReference>
<feature type="repeat" description="TPR" evidence="3">
    <location>
        <begin position="883"/>
        <end position="916"/>
    </location>
</feature>
<reference evidence="5 6" key="1">
    <citation type="submission" date="2018-05" db="EMBL/GenBank/DDBJ databases">
        <title>The Hungate 1000. A catalogue of reference genomes from the rumen microbiome.</title>
        <authorList>
            <person name="Kelly W."/>
        </authorList>
    </citation>
    <scope>NUCLEOTIDE SEQUENCE [LARGE SCALE GENOMIC DNA]</scope>
    <source>
        <strain evidence="5 6">SAb67</strain>
    </source>
</reference>
<feature type="repeat" description="TPR" evidence="3">
    <location>
        <begin position="799"/>
        <end position="832"/>
    </location>
</feature>
<sequence>MQVSYRQLSENEKNDLWDILVTACAEIPDFCKYIKDFGGKASTLLGVLVAAFDIFKSKHEYKRFYQHFEKESRDLIPCSISEKAVKNIFSVVKDHLKKMRTAKKKLTFYYLHKDKWDELSAALFKECREKIGADEISDEPLHAVLDNMVHIILQNNESVSLFTELSDIVKDILDRLKQDGKDIDALKDNVAELKEALDKLVPKYTTYISNAGLPSEFTKSENILSFRNSGIQFRGRENERRELGNFMKRPGVSVTAVTGPGGSGKSRLAFFFANSLDAAECKCVWLDHSLLKSIVSCTDLSYDKQVLFICDYASQYEDDLKTLIDSMSRTGQNVKFLLLERSAAWFTDFRKHSNIIAELSPEESIELSGSDFKRNECFEIMDDLSKQKYNSAVIPENTKDQIIKKAAELSGESCSVRCLFLLLVTDSYLKGDPFLTMSADELLYNYIEHSKEIVKKEYKKEVIDIGFRLLAYATACDGIKWEDEHPAIQNDLNSIMEHFPDDRYGINRFFGKLSEEEKADTVSALKPDLIGEFLFLHTWLNLTSSRKKWLSALLEQEYSRVFLARCLADWEEKSAKLCNMLSEKGNNAEQRINSAKVYNSAVREAHSTEAQMKWLQKIKDLDTDISADILAEYVDAVRYVFEHAKYKSIRAECTNLICAIDFEQYSCESPLLGKALNDAAIIYQDNGEYKIAIEYFEKALAIFEIVLETEHPLTATTYNNIAGIYDDKGDYDKALEYYEKALTIFEKVLGTEHPLTATIYNNMAIVYNSTGKYDKAMEYYEKALAIREKVLGSEHPFTATTYNNIAGVYDDKGDYDKALEYYEKALTIFEKVLGTEHHDTATIYNNMAIVYISTGEYDKAMEYYEKALAIREKVLGTDHPSTSATYNNIAVGYLATGEYDKAMEYYEKSLAIREKVLGTDHPSTSATYNNIAVGYLATGEYDKAMEYYEKSLAIREKVLGTEHPDTATTYNNIAGVYYYTGDYNKALEYYEKALAIREKKLGSGHEYTVSTLSAILKIKSELDQDEKQ</sequence>
<evidence type="ECO:0000256" key="2">
    <source>
        <dbReference type="ARBA" id="ARBA00022803"/>
    </source>
</evidence>
<evidence type="ECO:0000256" key="1">
    <source>
        <dbReference type="ARBA" id="ARBA00022737"/>
    </source>
</evidence>
<accession>A0A315XVI8</accession>
<feature type="repeat" description="TPR" evidence="3">
    <location>
        <begin position="841"/>
        <end position="874"/>
    </location>
</feature>
<keyword evidence="2 3" id="KW-0802">TPR repeat</keyword>
<evidence type="ECO:0000259" key="4">
    <source>
        <dbReference type="Pfam" id="PF25199"/>
    </source>
</evidence>
<dbReference type="SUPFAM" id="SSF81901">
    <property type="entry name" value="HCP-like"/>
    <property type="match status" value="1"/>
</dbReference>